<accession>A0A286E2S1</accession>
<dbReference type="FunFam" id="2.70.70.10:FF:000013">
    <property type="entry name" value="Peptidase family M23"/>
    <property type="match status" value="1"/>
</dbReference>
<dbReference type="EMBL" id="OCNE01000021">
    <property type="protein sequence ID" value="SOD65195.1"/>
    <property type="molecule type" value="Genomic_DNA"/>
</dbReference>
<dbReference type="Gene3D" id="3.10.350.10">
    <property type="entry name" value="LysM domain"/>
    <property type="match status" value="1"/>
</dbReference>
<name>A0A286E2S1_9ACTN</name>
<dbReference type="CDD" id="cd12797">
    <property type="entry name" value="M23_peptidase"/>
    <property type="match status" value="1"/>
</dbReference>
<dbReference type="Gene3D" id="2.70.70.10">
    <property type="entry name" value="Glucose Permease (Domain IIA)"/>
    <property type="match status" value="1"/>
</dbReference>
<feature type="domain" description="LysM" evidence="3">
    <location>
        <begin position="45"/>
        <end position="94"/>
    </location>
</feature>
<keyword evidence="5" id="KW-1185">Reference proteome</keyword>
<proteinExistence type="predicted"/>
<dbReference type="AlphaFoldDB" id="A0A286E2S1"/>
<dbReference type="PANTHER" id="PTHR21666:SF270">
    <property type="entry name" value="MUREIN HYDROLASE ACTIVATOR ENVC"/>
    <property type="match status" value="1"/>
</dbReference>
<dbReference type="InterPro" id="IPR016047">
    <property type="entry name" value="M23ase_b-sheet_dom"/>
</dbReference>
<protein>
    <submittedName>
        <fullName evidence="4">LysM domain-containing protein</fullName>
    </submittedName>
</protein>
<dbReference type="InterPro" id="IPR018392">
    <property type="entry name" value="LysM"/>
</dbReference>
<reference evidence="4 5" key="1">
    <citation type="submission" date="2017-09" db="EMBL/GenBank/DDBJ databases">
        <authorList>
            <person name="Ehlers B."/>
            <person name="Leendertz F.H."/>
        </authorList>
    </citation>
    <scope>NUCLEOTIDE SEQUENCE [LARGE SCALE GENOMIC DNA]</scope>
    <source>
        <strain evidence="4 5">CGMCC 4.7095</strain>
    </source>
</reference>
<dbReference type="GO" id="GO:0004222">
    <property type="term" value="F:metalloendopeptidase activity"/>
    <property type="evidence" value="ECO:0007669"/>
    <property type="project" value="TreeGrafter"/>
</dbReference>
<keyword evidence="2" id="KW-0732">Signal</keyword>
<dbReference type="InterPro" id="IPR011055">
    <property type="entry name" value="Dup_hybrid_motif"/>
</dbReference>
<feature type="signal peptide" evidence="2">
    <location>
        <begin position="1"/>
        <end position="42"/>
    </location>
</feature>
<gene>
    <name evidence="4" type="ORF">SAMN06297387_12141</name>
</gene>
<evidence type="ECO:0000313" key="4">
    <source>
        <dbReference type="EMBL" id="SOD65195.1"/>
    </source>
</evidence>
<dbReference type="PROSITE" id="PS51782">
    <property type="entry name" value="LYSM"/>
    <property type="match status" value="1"/>
</dbReference>
<dbReference type="SUPFAM" id="SSF51261">
    <property type="entry name" value="Duplicated hybrid motif"/>
    <property type="match status" value="1"/>
</dbReference>
<dbReference type="InterPro" id="IPR050570">
    <property type="entry name" value="Cell_wall_metabolism_enzyme"/>
</dbReference>
<organism evidence="4 5">
    <name type="scientific">Streptomyces zhaozhouensis</name>
    <dbReference type="NCBI Taxonomy" id="1300267"/>
    <lineage>
        <taxon>Bacteria</taxon>
        <taxon>Bacillati</taxon>
        <taxon>Actinomycetota</taxon>
        <taxon>Actinomycetes</taxon>
        <taxon>Kitasatosporales</taxon>
        <taxon>Streptomycetaceae</taxon>
        <taxon>Streptomyces</taxon>
    </lineage>
</organism>
<dbReference type="PANTHER" id="PTHR21666">
    <property type="entry name" value="PEPTIDASE-RELATED"/>
    <property type="match status" value="1"/>
</dbReference>
<dbReference type="InterPro" id="IPR036779">
    <property type="entry name" value="LysM_dom_sf"/>
</dbReference>
<evidence type="ECO:0000256" key="2">
    <source>
        <dbReference type="SAM" id="SignalP"/>
    </source>
</evidence>
<feature type="region of interest" description="Disordered" evidence="1">
    <location>
        <begin position="101"/>
        <end position="125"/>
    </location>
</feature>
<feature type="chain" id="PRO_5012538356" evidence="2">
    <location>
        <begin position="43"/>
        <end position="250"/>
    </location>
</feature>
<dbReference type="RefSeq" id="WP_097233367.1">
    <property type="nucleotide sequence ID" value="NZ_OCNE01000021.1"/>
</dbReference>
<evidence type="ECO:0000313" key="5">
    <source>
        <dbReference type="Proteomes" id="UP000219072"/>
    </source>
</evidence>
<dbReference type="Pfam" id="PF01476">
    <property type="entry name" value="LysM"/>
    <property type="match status" value="1"/>
</dbReference>
<dbReference type="Proteomes" id="UP000219072">
    <property type="component" value="Unassembled WGS sequence"/>
</dbReference>
<dbReference type="CDD" id="cd00118">
    <property type="entry name" value="LysM"/>
    <property type="match status" value="1"/>
</dbReference>
<dbReference type="OrthoDB" id="5244067at2"/>
<sequence>MSGTGRHRRQSSRRVSRAATLLVTAGAAGLALPLVATGTASAAPAAHTVERGDTLYRIATDNEVAGGWEALYEANRDAIGDDPGRITPGVELTLEVGDAAGGEETEPAEPAEPAPSGDFVAPVEGVSGSGYGNAGALWSSGYHTGADFPVSTGTPVVSVSDGEVVTAGSGGSYGTEVVVRHDDGHYSQYAHLSSLSVSAGQTVAAGDQLGLSGATGNVTGPHLHFEIRTGPSYGSDIDPLAYLRENGVTL</sequence>
<evidence type="ECO:0000259" key="3">
    <source>
        <dbReference type="PROSITE" id="PS51782"/>
    </source>
</evidence>
<dbReference type="Pfam" id="PF01551">
    <property type="entry name" value="Peptidase_M23"/>
    <property type="match status" value="1"/>
</dbReference>
<evidence type="ECO:0000256" key="1">
    <source>
        <dbReference type="SAM" id="MobiDB-lite"/>
    </source>
</evidence>